<proteinExistence type="predicted"/>
<keyword evidence="1" id="KW-0863">Zinc-finger</keyword>
<keyword evidence="1" id="KW-0479">Metal-binding</keyword>
<dbReference type="GO" id="GO:0008270">
    <property type="term" value="F:zinc ion binding"/>
    <property type="evidence" value="ECO:0007669"/>
    <property type="project" value="UniProtKB-KW"/>
</dbReference>
<accession>A0AAV3NVP0</accession>
<evidence type="ECO:0000313" key="4">
    <source>
        <dbReference type="Proteomes" id="UP001454036"/>
    </source>
</evidence>
<protein>
    <recommendedName>
        <fullName evidence="2">SWIM-type domain-containing protein</fullName>
    </recommendedName>
</protein>
<feature type="domain" description="SWIM-type" evidence="2">
    <location>
        <begin position="176"/>
        <end position="212"/>
    </location>
</feature>
<evidence type="ECO:0000259" key="2">
    <source>
        <dbReference type="PROSITE" id="PS50966"/>
    </source>
</evidence>
<name>A0AAV3NVP0_LITER</name>
<dbReference type="AlphaFoldDB" id="A0AAV3NVP0"/>
<gene>
    <name evidence="3" type="ORF">LIER_04149</name>
</gene>
<keyword evidence="4" id="KW-1185">Reference proteome</keyword>
<evidence type="ECO:0000256" key="1">
    <source>
        <dbReference type="PROSITE-ProRule" id="PRU00325"/>
    </source>
</evidence>
<dbReference type="PANTHER" id="PTHR47718">
    <property type="entry name" value="OS01G0519700 PROTEIN"/>
    <property type="match status" value="1"/>
</dbReference>
<evidence type="ECO:0000313" key="3">
    <source>
        <dbReference type="EMBL" id="GAA0143474.1"/>
    </source>
</evidence>
<comment type="caution">
    <text evidence="3">The sequence shown here is derived from an EMBL/GenBank/DDBJ whole genome shotgun (WGS) entry which is preliminary data.</text>
</comment>
<reference evidence="3 4" key="1">
    <citation type="submission" date="2024-01" db="EMBL/GenBank/DDBJ databases">
        <title>The complete chloroplast genome sequence of Lithospermum erythrorhizon: insights into the phylogenetic relationship among Boraginaceae species and the maternal lineages of purple gromwells.</title>
        <authorList>
            <person name="Okada T."/>
            <person name="Watanabe K."/>
        </authorList>
    </citation>
    <scope>NUCLEOTIDE SEQUENCE [LARGE SCALE GENOMIC DNA]</scope>
</reference>
<organism evidence="3 4">
    <name type="scientific">Lithospermum erythrorhizon</name>
    <name type="common">Purple gromwell</name>
    <name type="synonym">Lithospermum officinale var. erythrorhizon</name>
    <dbReference type="NCBI Taxonomy" id="34254"/>
    <lineage>
        <taxon>Eukaryota</taxon>
        <taxon>Viridiplantae</taxon>
        <taxon>Streptophyta</taxon>
        <taxon>Embryophyta</taxon>
        <taxon>Tracheophyta</taxon>
        <taxon>Spermatophyta</taxon>
        <taxon>Magnoliopsida</taxon>
        <taxon>eudicotyledons</taxon>
        <taxon>Gunneridae</taxon>
        <taxon>Pentapetalae</taxon>
        <taxon>asterids</taxon>
        <taxon>lamiids</taxon>
        <taxon>Boraginales</taxon>
        <taxon>Boraginaceae</taxon>
        <taxon>Boraginoideae</taxon>
        <taxon>Lithospermeae</taxon>
        <taxon>Lithospermum</taxon>
    </lineage>
</organism>
<dbReference type="InterPro" id="IPR007527">
    <property type="entry name" value="Znf_SWIM"/>
</dbReference>
<dbReference type="EMBL" id="BAABME010000522">
    <property type="protein sequence ID" value="GAA0143474.1"/>
    <property type="molecule type" value="Genomic_DNA"/>
</dbReference>
<dbReference type="Proteomes" id="UP001454036">
    <property type="component" value="Unassembled WGS sequence"/>
</dbReference>
<dbReference type="PROSITE" id="PS50966">
    <property type="entry name" value="ZF_SWIM"/>
    <property type="match status" value="1"/>
</dbReference>
<keyword evidence="1" id="KW-0862">Zinc</keyword>
<sequence length="230" mass="27233">MLNTCFDEKPTSHHTWLSFIYIFRKQWSSAWVNDAFTAGKTTTQLSEQLNAFARHYLKPSMHVSKLLRNFQALLDDLHWNEHNRDFHMQNTIPANNFPNSSVMNHAASLFTPNVVKLIQYEYKTGMNYTMKTFDVEQYTVSSYEETLRIFSGSCKLNLVQHWENKNGLERTLVEEELVRLDMERSYIKCSCRFFENHWLMCRHILRAMEVYGAFGDNEFCRTIPNEFIIG</sequence>
<dbReference type="PANTHER" id="PTHR47718:SF7">
    <property type="entry name" value="PROTEIN FAR1-RELATED SEQUENCE"/>
    <property type="match status" value="1"/>
</dbReference>